<organism evidence="2 3">
    <name type="scientific">Spiribacter salinus</name>
    <dbReference type="NCBI Taxonomy" id="1335746"/>
    <lineage>
        <taxon>Bacteria</taxon>
        <taxon>Pseudomonadati</taxon>
        <taxon>Pseudomonadota</taxon>
        <taxon>Gammaproteobacteria</taxon>
        <taxon>Chromatiales</taxon>
        <taxon>Ectothiorhodospiraceae</taxon>
        <taxon>Spiribacter</taxon>
    </lineage>
</organism>
<dbReference type="InterPro" id="IPR013424">
    <property type="entry name" value="Ice-binding_C"/>
</dbReference>
<proteinExistence type="predicted"/>
<evidence type="ECO:0000256" key="1">
    <source>
        <dbReference type="SAM" id="Phobius"/>
    </source>
</evidence>
<protein>
    <submittedName>
        <fullName evidence="2">PEP-CTERM sorting domain-containing protein</fullName>
    </submittedName>
</protein>
<keyword evidence="1" id="KW-1133">Transmembrane helix</keyword>
<feature type="non-terminal residue" evidence="2">
    <location>
        <position position="1"/>
    </location>
</feature>
<dbReference type="AlphaFoldDB" id="A0A540V778"/>
<evidence type="ECO:0000313" key="3">
    <source>
        <dbReference type="Proteomes" id="UP000315400"/>
    </source>
</evidence>
<keyword evidence="1" id="KW-0812">Transmembrane</keyword>
<accession>A0A540V778</accession>
<keyword evidence="1" id="KW-0472">Membrane</keyword>
<feature type="transmembrane region" description="Helical" evidence="1">
    <location>
        <begin position="6"/>
        <end position="26"/>
    </location>
</feature>
<evidence type="ECO:0000313" key="2">
    <source>
        <dbReference type="EMBL" id="TQE92617.1"/>
    </source>
</evidence>
<name>A0A540V778_9GAMM</name>
<dbReference type="NCBIfam" id="TIGR02595">
    <property type="entry name" value="PEP_CTERM"/>
    <property type="match status" value="1"/>
</dbReference>
<dbReference type="Proteomes" id="UP000315400">
    <property type="component" value="Unassembled WGS sequence"/>
</dbReference>
<gene>
    <name evidence="2" type="ORF">FKY71_19640</name>
</gene>
<comment type="caution">
    <text evidence="2">The sequence shown here is derived from an EMBL/GenBank/DDBJ whole genome shotgun (WGS) entry which is preliminary data.</text>
</comment>
<reference evidence="2 3" key="1">
    <citation type="submission" date="2019-06" db="EMBL/GenBank/DDBJ databases">
        <title>Metagenome assembled Genome of Spiribacter salinus SL48-SHIP from the microbial mat of Salt Lake 48 (Novosibirsk region, Russia).</title>
        <authorList>
            <person name="Shipova A."/>
            <person name="Rozanov A.S."/>
            <person name="Bryanskaya A.V."/>
            <person name="Peltek S.E."/>
        </authorList>
    </citation>
    <scope>NUCLEOTIDE SEQUENCE [LARGE SCALE GENOMIC DNA]</scope>
    <source>
        <strain evidence="2">SL48-SHIP-2</strain>
    </source>
</reference>
<dbReference type="EMBL" id="VIFK01000627">
    <property type="protein sequence ID" value="TQE92617.1"/>
    <property type="molecule type" value="Genomic_DNA"/>
</dbReference>
<sequence>SWESVTAIPEPEAMFLFVIATAIGIVKRR</sequence>